<organism evidence="1 2">
    <name type="scientific">Streptomyces roseicoloratus</name>
    <dbReference type="NCBI Taxonomy" id="2508722"/>
    <lineage>
        <taxon>Bacteria</taxon>
        <taxon>Bacillati</taxon>
        <taxon>Actinomycetota</taxon>
        <taxon>Actinomycetes</taxon>
        <taxon>Kitasatosporales</taxon>
        <taxon>Streptomycetaceae</taxon>
        <taxon>Streptomyces</taxon>
    </lineage>
</organism>
<accession>A0ABY9S7E9</accession>
<dbReference type="Proteomes" id="UP001250858">
    <property type="component" value="Chromosome"/>
</dbReference>
<sequence>MGHVTVYDVARALPGIGELRDHCRGLAMLDAVLSPEWDGRYYSFDAHWGDGDVDGDGDGDGEALASMRNGSGDEYAVVFSASGAYVRGFDHESPMSPWARRDDPEPWPGVLDSVPDAFRPYVTEPAFCEEDGVPTVTCCLWREPSDPVWRTGTVDFPTGGDADGDADGAGHLFELLVDRSAEAYAAWASYYYETEVDVRAVRHVLALEPLTSEVVAALNPDASLADLARDIAGIGYPSPGDVVDCLEA</sequence>
<evidence type="ECO:0000313" key="1">
    <source>
        <dbReference type="EMBL" id="WMX48915.1"/>
    </source>
</evidence>
<reference evidence="1 2" key="1">
    <citation type="submission" date="2023-09" db="EMBL/GenBank/DDBJ databases">
        <title>Complete genome of Streptomyces roseicoloratus T14.</title>
        <authorList>
            <person name="Bashizi T."/>
            <person name="Kim M.-J."/>
            <person name="Lee G."/>
            <person name="Tagele S.B."/>
            <person name="Shin J.-H."/>
        </authorList>
    </citation>
    <scope>NUCLEOTIDE SEQUENCE [LARGE SCALE GENOMIC DNA]</scope>
    <source>
        <strain evidence="1 2">T14</strain>
    </source>
</reference>
<keyword evidence="2" id="KW-1185">Reference proteome</keyword>
<evidence type="ECO:0000313" key="2">
    <source>
        <dbReference type="Proteomes" id="UP001250858"/>
    </source>
</evidence>
<dbReference type="EMBL" id="CP133762">
    <property type="protein sequence ID" value="WMX48915.1"/>
    <property type="molecule type" value="Genomic_DNA"/>
</dbReference>
<gene>
    <name evidence="1" type="ORF">RGF97_16965</name>
</gene>
<proteinExistence type="predicted"/>
<name>A0ABY9S7E9_9ACTN</name>
<protein>
    <submittedName>
        <fullName evidence="1">Uncharacterized protein</fullName>
    </submittedName>
</protein>
<dbReference type="RefSeq" id="WP_309550186.1">
    <property type="nucleotide sequence ID" value="NZ_CP133762.1"/>
</dbReference>